<sequence length="339" mass="37796">MLFSFFAILACLAASHASKYEDIYDMWSFDVGAGRGADWMSTIADDTALSSLSIPGTHNSMTYHIDDSLLHTQNVYLADQLTGGIRYIDITCKYQYSKILVYHGRSNTGYDLLFVLDVMFDFLQAHPRETIILRIQRGGILEDSETFFQHFDKYIGPGSSFNPRAAQRIYTASSTDITRIPTLGELRGKVFILQDFKTERPGRYGLPWNSNTVDNYNHKVSLGGLFIKSKWKGVKSHLRKAPSPDSNKLRITHTTASVGVSPINIAARKSPGVGMNAFLGKYLLGSQVDCFGIVVMDFPGRFLVEKILELNDRYRTSESANLPSDNTEDVTVEAGSRSA</sequence>
<name>A0ABR4MAD3_9PEZI</name>
<dbReference type="EMBL" id="JABSNW010000008">
    <property type="protein sequence ID" value="KAL2885225.1"/>
    <property type="molecule type" value="Genomic_DNA"/>
</dbReference>
<gene>
    <name evidence="4" type="ORF">HOO65_080175</name>
</gene>
<dbReference type="PANTHER" id="PTHR13593">
    <property type="match status" value="1"/>
</dbReference>
<feature type="signal peptide" evidence="2">
    <location>
        <begin position="1"/>
        <end position="17"/>
    </location>
</feature>
<dbReference type="Pfam" id="PF00388">
    <property type="entry name" value="PI-PLC-X"/>
    <property type="match status" value="1"/>
</dbReference>
<dbReference type="InterPro" id="IPR017946">
    <property type="entry name" value="PLC-like_Pdiesterase_TIM-brl"/>
</dbReference>
<dbReference type="PROSITE" id="PS50007">
    <property type="entry name" value="PIPLC_X_DOMAIN"/>
    <property type="match status" value="1"/>
</dbReference>
<dbReference type="Proteomes" id="UP001610728">
    <property type="component" value="Unassembled WGS sequence"/>
</dbReference>
<evidence type="ECO:0000313" key="5">
    <source>
        <dbReference type="Proteomes" id="UP001610728"/>
    </source>
</evidence>
<feature type="region of interest" description="Disordered" evidence="1">
    <location>
        <begin position="318"/>
        <end position="339"/>
    </location>
</feature>
<protein>
    <submittedName>
        <fullName evidence="4">1-phosphatidylinositol phosphodiesterase</fullName>
    </submittedName>
</protein>
<dbReference type="PANTHER" id="PTHR13593:SF113">
    <property type="entry name" value="SI:DKEY-266F7.9"/>
    <property type="match status" value="1"/>
</dbReference>
<accession>A0ABR4MAD3</accession>
<dbReference type="Gene3D" id="3.20.20.190">
    <property type="entry name" value="Phosphatidylinositol (PI) phosphodiesterase"/>
    <property type="match status" value="1"/>
</dbReference>
<evidence type="ECO:0000256" key="2">
    <source>
        <dbReference type="SAM" id="SignalP"/>
    </source>
</evidence>
<evidence type="ECO:0000259" key="3">
    <source>
        <dbReference type="SMART" id="SM00148"/>
    </source>
</evidence>
<dbReference type="GeneID" id="98120911"/>
<dbReference type="RefSeq" id="XP_070856405.1">
    <property type="nucleotide sequence ID" value="XM_071001494.1"/>
</dbReference>
<organism evidence="4 5">
    <name type="scientific">Ceratocystis lukuohia</name>
    <dbReference type="NCBI Taxonomy" id="2019550"/>
    <lineage>
        <taxon>Eukaryota</taxon>
        <taxon>Fungi</taxon>
        <taxon>Dikarya</taxon>
        <taxon>Ascomycota</taxon>
        <taxon>Pezizomycotina</taxon>
        <taxon>Sordariomycetes</taxon>
        <taxon>Hypocreomycetidae</taxon>
        <taxon>Microascales</taxon>
        <taxon>Ceratocystidaceae</taxon>
        <taxon>Ceratocystis</taxon>
    </lineage>
</organism>
<proteinExistence type="predicted"/>
<dbReference type="InterPro" id="IPR000909">
    <property type="entry name" value="PLipase_C_PInositol-sp_X_dom"/>
</dbReference>
<comment type="caution">
    <text evidence="4">The sequence shown here is derived from an EMBL/GenBank/DDBJ whole genome shotgun (WGS) entry which is preliminary data.</text>
</comment>
<keyword evidence="2" id="KW-0732">Signal</keyword>
<evidence type="ECO:0000313" key="4">
    <source>
        <dbReference type="EMBL" id="KAL2885225.1"/>
    </source>
</evidence>
<keyword evidence="5" id="KW-1185">Reference proteome</keyword>
<feature type="domain" description="Phosphatidylinositol-specific phospholipase C X" evidence="3">
    <location>
        <begin position="44"/>
        <end position="195"/>
    </location>
</feature>
<dbReference type="InterPro" id="IPR051057">
    <property type="entry name" value="PI-PLC_domain"/>
</dbReference>
<feature type="chain" id="PRO_5046813598" evidence="2">
    <location>
        <begin position="18"/>
        <end position="339"/>
    </location>
</feature>
<evidence type="ECO:0000256" key="1">
    <source>
        <dbReference type="SAM" id="MobiDB-lite"/>
    </source>
</evidence>
<reference evidence="4 5" key="1">
    <citation type="submission" date="2020-05" db="EMBL/GenBank/DDBJ databases">
        <title>Ceratocystis lukuohia genome.</title>
        <authorList>
            <person name="Harrington T.C."/>
            <person name="Kim K."/>
            <person name="Mayers C.G."/>
        </authorList>
    </citation>
    <scope>NUCLEOTIDE SEQUENCE [LARGE SCALE GENOMIC DNA]</scope>
    <source>
        <strain evidence="4 5">C4212</strain>
    </source>
</reference>
<dbReference type="SUPFAM" id="SSF51695">
    <property type="entry name" value="PLC-like phosphodiesterases"/>
    <property type="match status" value="1"/>
</dbReference>
<dbReference type="SMART" id="SM00148">
    <property type="entry name" value="PLCXc"/>
    <property type="match status" value="1"/>
</dbReference>